<reference evidence="3 4" key="1">
    <citation type="submission" date="2017-04" db="EMBL/GenBank/DDBJ databases">
        <title>The whole genome sequencing and assembly of Halobacillus mangrovi strain.</title>
        <authorList>
            <person name="Lee S.-J."/>
            <person name="Park M.-K."/>
            <person name="Kim J.-Y."/>
            <person name="Lee Y.-J."/>
            <person name="Yi H."/>
            <person name="Bahn Y.-S."/>
            <person name="Kim J.F."/>
            <person name="Lee D.-W."/>
        </authorList>
    </citation>
    <scope>NUCLEOTIDE SEQUENCE [LARGE SCALE GENOMIC DNA]</scope>
    <source>
        <strain evidence="3 4">KTB 131</strain>
    </source>
</reference>
<dbReference type="KEGG" id="hmn:HM131_04245"/>
<dbReference type="PANTHER" id="PTHR43476">
    <property type="entry name" value="3-(3-HYDROXY-PHENYL)PROPIONATE/3-HYDROXYCINNAMIC ACID HYDROXYLASE"/>
    <property type="match status" value="1"/>
</dbReference>
<dbReference type="InterPro" id="IPR002938">
    <property type="entry name" value="FAD-bd"/>
</dbReference>
<keyword evidence="1" id="KW-0560">Oxidoreductase</keyword>
<dbReference type="OrthoDB" id="9766816at2"/>
<dbReference type="InterPro" id="IPR036188">
    <property type="entry name" value="FAD/NAD-bd_sf"/>
</dbReference>
<dbReference type="RefSeq" id="WP_085028285.1">
    <property type="nucleotide sequence ID" value="NZ_CP020772.1"/>
</dbReference>
<accession>A0A1W5ZS36</accession>
<proteinExistence type="predicted"/>
<dbReference type="AlphaFoldDB" id="A0A1W5ZS36"/>
<evidence type="ECO:0000256" key="1">
    <source>
        <dbReference type="ARBA" id="ARBA00023002"/>
    </source>
</evidence>
<dbReference type="PANTHER" id="PTHR43476:SF5">
    <property type="entry name" value="FAD-DEPENDENT MONOOXYGENASE"/>
    <property type="match status" value="1"/>
</dbReference>
<gene>
    <name evidence="3" type="ORF">HM131_04245</name>
</gene>
<protein>
    <submittedName>
        <fullName evidence="3">FAD-dependent oxidoreductase</fullName>
    </submittedName>
</protein>
<dbReference type="Proteomes" id="UP000192527">
    <property type="component" value="Chromosome"/>
</dbReference>
<keyword evidence="4" id="KW-1185">Reference proteome</keyword>
<sequence length="445" mass="51126">MKTDVFIAGGGVGGLTLAAKLASRGVHVTIAEQLKKESPVYKGELLQPKTLAILERLGVINEIEGCGHPIDQLRFQEINRIPESPPEEVNLTELNYSRVASRYDHALMVPHETTKSILRKKGASYDQYFHYFPGARFLGFENGMAKIKQKKEITYIEAKVYIGAEGRSSPTRDAMNVQVERKDYNHHFLTVTIPRPEDFTKGKIITTSSCFLGLFPLPDNEVRTVFLIKAGEYKNIKEKGLEYLYRAYSELEPELTEGVRSLKEWKKVQLMIPFTYHVDHYYSGNLAIIGDAAHTVHPMAGEGMNLAVQDADVLGELLAWCKEEGKPYHEYLHYYEDVRKPRVEFLLQLSHLSALVYSFRNEWWRKLRMNAVQRILDDDQLHVKQMLNISGLGRWDFTLIDRAVQGGVLPARKKQISAETQRNFLFSEAEDYPWKERYRKDGSHE</sequence>
<dbReference type="STRING" id="402384.HM131_04245"/>
<evidence type="ECO:0000313" key="4">
    <source>
        <dbReference type="Proteomes" id="UP000192527"/>
    </source>
</evidence>
<name>A0A1W5ZS36_9BACI</name>
<dbReference type="Gene3D" id="3.50.50.60">
    <property type="entry name" value="FAD/NAD(P)-binding domain"/>
    <property type="match status" value="2"/>
</dbReference>
<dbReference type="PRINTS" id="PR00420">
    <property type="entry name" value="RNGMNOXGNASE"/>
</dbReference>
<dbReference type="Pfam" id="PF01494">
    <property type="entry name" value="FAD_binding_3"/>
    <property type="match status" value="1"/>
</dbReference>
<feature type="domain" description="FAD-binding" evidence="2">
    <location>
        <begin position="2"/>
        <end position="348"/>
    </location>
</feature>
<dbReference type="GO" id="GO:0071949">
    <property type="term" value="F:FAD binding"/>
    <property type="evidence" value="ECO:0007669"/>
    <property type="project" value="InterPro"/>
</dbReference>
<evidence type="ECO:0000313" key="3">
    <source>
        <dbReference type="EMBL" id="ARI76093.1"/>
    </source>
</evidence>
<dbReference type="SUPFAM" id="SSF51905">
    <property type="entry name" value="FAD/NAD(P)-binding domain"/>
    <property type="match status" value="1"/>
</dbReference>
<dbReference type="GO" id="GO:0016491">
    <property type="term" value="F:oxidoreductase activity"/>
    <property type="evidence" value="ECO:0007669"/>
    <property type="project" value="UniProtKB-KW"/>
</dbReference>
<organism evidence="3 4">
    <name type="scientific">Halobacillus mangrovi</name>
    <dbReference type="NCBI Taxonomy" id="402384"/>
    <lineage>
        <taxon>Bacteria</taxon>
        <taxon>Bacillati</taxon>
        <taxon>Bacillota</taxon>
        <taxon>Bacilli</taxon>
        <taxon>Bacillales</taxon>
        <taxon>Bacillaceae</taxon>
        <taxon>Halobacillus</taxon>
    </lineage>
</organism>
<dbReference type="EMBL" id="CP020772">
    <property type="protein sequence ID" value="ARI76093.1"/>
    <property type="molecule type" value="Genomic_DNA"/>
</dbReference>
<dbReference type="InterPro" id="IPR050631">
    <property type="entry name" value="PheA/TfdB_FAD_monoxygenase"/>
</dbReference>
<evidence type="ECO:0000259" key="2">
    <source>
        <dbReference type="Pfam" id="PF01494"/>
    </source>
</evidence>